<dbReference type="Gene3D" id="2.60.40.3440">
    <property type="match status" value="1"/>
</dbReference>
<dbReference type="InterPro" id="IPR013783">
    <property type="entry name" value="Ig-like_fold"/>
</dbReference>
<dbReference type="InterPro" id="IPR015919">
    <property type="entry name" value="Cadherin-like_sf"/>
</dbReference>
<dbReference type="PANTHER" id="PTHR37494:SF1">
    <property type="entry name" value="STAPHYLOCOCCUS AUREUS SURFACE PROTEIN A"/>
    <property type="match status" value="1"/>
</dbReference>
<dbReference type="Gene3D" id="2.60.40.10">
    <property type="entry name" value="Immunoglobulins"/>
    <property type="match status" value="3"/>
</dbReference>
<proteinExistence type="predicted"/>
<dbReference type="EMBL" id="LC066375">
    <property type="protein sequence ID" value="BAT27739.1"/>
    <property type="molecule type" value="Genomic_DNA"/>
</dbReference>
<dbReference type="PROSITE" id="PS51208">
    <property type="entry name" value="AUTOTRANSPORTER"/>
    <property type="match status" value="1"/>
</dbReference>
<protein>
    <recommendedName>
        <fullName evidence="1">Autotransporter domain-containing protein</fullName>
    </recommendedName>
</protein>
<dbReference type="OrthoDB" id="5720638at2"/>
<dbReference type="SUPFAM" id="SSF103515">
    <property type="entry name" value="Autotransporter"/>
    <property type="match status" value="1"/>
</dbReference>
<dbReference type="Pfam" id="PF05345">
    <property type="entry name" value="He_PIG"/>
    <property type="match status" value="3"/>
</dbReference>
<feature type="domain" description="Autotransporter" evidence="1">
    <location>
        <begin position="651"/>
        <end position="904"/>
    </location>
</feature>
<dbReference type="SUPFAM" id="SSF49313">
    <property type="entry name" value="Cadherin-like"/>
    <property type="match status" value="3"/>
</dbReference>
<dbReference type="RefSeq" id="WP_062226757.1">
    <property type="nucleotide sequence ID" value="NZ_BBWR01000003.1"/>
</dbReference>
<dbReference type="GO" id="GO:0005509">
    <property type="term" value="F:calcium ion binding"/>
    <property type="evidence" value="ECO:0007669"/>
    <property type="project" value="InterPro"/>
</dbReference>
<dbReference type="GO" id="GO:0016020">
    <property type="term" value="C:membrane"/>
    <property type="evidence" value="ECO:0007669"/>
    <property type="project" value="InterPro"/>
</dbReference>
<dbReference type="PANTHER" id="PTHR37494">
    <property type="entry name" value="HEMAGGLUTININ"/>
    <property type="match status" value="1"/>
</dbReference>
<dbReference type="Gene3D" id="2.40.128.130">
    <property type="entry name" value="Autotransporter beta-domain"/>
    <property type="match status" value="1"/>
</dbReference>
<evidence type="ECO:0000313" key="2">
    <source>
        <dbReference type="EMBL" id="BAT27739.1"/>
    </source>
</evidence>
<dbReference type="Pfam" id="PF03797">
    <property type="entry name" value="Autotransporter"/>
    <property type="match status" value="1"/>
</dbReference>
<dbReference type="InterPro" id="IPR005546">
    <property type="entry name" value="Autotransporte_beta"/>
</dbReference>
<accession>A0A0P0Z1H9</accession>
<dbReference type="Gene3D" id="2.60.40.2810">
    <property type="match status" value="1"/>
</dbReference>
<dbReference type="InterPro" id="IPR036709">
    <property type="entry name" value="Autotransporte_beta_dom_sf"/>
</dbReference>
<dbReference type="AlphaFoldDB" id="A0A0P0Z1H9"/>
<dbReference type="SMART" id="SM00869">
    <property type="entry name" value="Autotransporter"/>
    <property type="match status" value="1"/>
</dbReference>
<evidence type="ECO:0000259" key="1">
    <source>
        <dbReference type="PROSITE" id="PS51208"/>
    </source>
</evidence>
<reference evidence="2" key="1">
    <citation type="journal article" date="2015" name="Proc. Natl. Acad. Sci. U.S.A.">
        <title>Bacterial clade with the ribosomal RNA operon on a small plasmid rather than the chromosome.</title>
        <authorList>
            <person name="Anda M."/>
            <person name="Ohtsubo Y."/>
            <person name="Okubo T."/>
            <person name="Sugawara M."/>
            <person name="Nagata Y."/>
            <person name="Tsuda M."/>
            <person name="Minamisawa K."/>
            <person name="Mitsui H."/>
        </authorList>
    </citation>
    <scope>NUCLEOTIDE SEQUENCE</scope>
    <source>
        <strain evidence="2">JCM 14755</strain>
    </source>
</reference>
<name>A0A0P0Z1H9_9HYPH</name>
<dbReference type="Pfam" id="PF17963">
    <property type="entry name" value="Big_9"/>
    <property type="match status" value="2"/>
</dbReference>
<sequence length="904" mass="90200">MACAGTAQAQAPTAGSVTTTVAANSTANAIALALSGGTATSVAVASQPSHGTATASGTSITYTPAPGYFGSDSFTYTAANTSGTSAPATVTITVPAIILTPSPASGALPGATVGTAYSQTLTTSGGASPYTYSATGLPPGVILSTGGVLSGTPTAAGSYTVSVSIADANGTAGSASYTIAVAAQPPVANAVSTTVAANSSANPITLSITGGTATSVAVASQPSHGTATASGTSITYTPAPGYFGSDSFTYTAANTSGTSAPATVTITVPAIILTPSPASGALPGATVGTAYSQTLTTSGGASPYTYSATGLPPGVILSTGGVLSGTPTAAGSYTVNVSIADANGTAGSASYTIAVAPTHTVFGFTPPAGTLPSAMAGEPYQQAISAAGGSGMKIYSVASGSFPDGMILNVSTGALNGPLKPNTEGDYSFTIAVTDSSGATSSASYTLKVKPRAVTVTDKAVTLAPGDAPPNVYLNEGATGGPFVMAEIGRVTPADAGTAQIIEGEVAALDDVRPKGFYLKFTPNPLFTGSATIDYTLTSALGISNTGVVSYTVALDRQAVAGEANRVVRDFVGARQSLLANHVKEPGLIERHLANRSGERATLRIAPSGNGVGVSLATSTTQLAAARRVGDPAIGDQPMPLFNFWFEGTILAHKQGGSAGRADTLIGPDNGGTNDNNGWGTFSLLSAGADYLVTSNMLLGLAVHSDRMTDPGNGTHVEGTGMLTGPYASIRLAPSLYLDASLLYGRSWNDVDLGAFGGSFDTTRLMATTKLEGLLSYGPLTFRPSVKLSYLTEKVDDFDVGNDVARVAVEGFTQDDLRASAGLRASYRIVLDNGWRLSPEVGGRVGVFSSSRSNAYDNGLFGTVEAGFSIAGIDAWTLSALGTFDVQEEGTTAVGARMGLAIPF</sequence>
<organism evidence="2">
    <name type="scientific">Aureimonas frigidaquae</name>
    <dbReference type="NCBI Taxonomy" id="424757"/>
    <lineage>
        <taxon>Bacteria</taxon>
        <taxon>Pseudomonadati</taxon>
        <taxon>Pseudomonadota</taxon>
        <taxon>Alphaproteobacteria</taxon>
        <taxon>Hyphomicrobiales</taxon>
        <taxon>Aurantimonadaceae</taxon>
        <taxon>Aureimonas</taxon>
    </lineage>
</organism>